<dbReference type="EMBL" id="JACHDZ010000003">
    <property type="protein sequence ID" value="MBB5344305.1"/>
    <property type="molecule type" value="Genomic_DNA"/>
</dbReference>
<dbReference type="Proteomes" id="UP000569092">
    <property type="component" value="Unassembled WGS sequence"/>
</dbReference>
<dbReference type="InterPro" id="IPR006311">
    <property type="entry name" value="TAT_signal"/>
</dbReference>
<dbReference type="AlphaFoldDB" id="A0A7W8J828"/>
<dbReference type="PANTHER" id="PTHR43818:SF5">
    <property type="entry name" value="OXIDOREDUCTASE FAMILY PROTEIN"/>
    <property type="match status" value="1"/>
</dbReference>
<evidence type="ECO:0000259" key="1">
    <source>
        <dbReference type="Pfam" id="PF01408"/>
    </source>
</evidence>
<dbReference type="Gene3D" id="3.40.50.720">
    <property type="entry name" value="NAD(P)-binding Rossmann-like Domain"/>
    <property type="match status" value="1"/>
</dbReference>
<comment type="caution">
    <text evidence="2">The sequence shown here is derived from an EMBL/GenBank/DDBJ whole genome shotgun (WGS) entry which is preliminary data.</text>
</comment>
<organism evidence="2 3">
    <name type="scientific">Tunturiibacter lichenicola</name>
    <dbReference type="NCBI Taxonomy" id="2051959"/>
    <lineage>
        <taxon>Bacteria</taxon>
        <taxon>Pseudomonadati</taxon>
        <taxon>Acidobacteriota</taxon>
        <taxon>Terriglobia</taxon>
        <taxon>Terriglobales</taxon>
        <taxon>Acidobacteriaceae</taxon>
        <taxon>Tunturiibacter</taxon>
    </lineage>
</organism>
<evidence type="ECO:0000313" key="3">
    <source>
        <dbReference type="Proteomes" id="UP000569092"/>
    </source>
</evidence>
<dbReference type="PANTHER" id="PTHR43818">
    <property type="entry name" value="BCDNA.GH03377"/>
    <property type="match status" value="1"/>
</dbReference>
<dbReference type="InterPro" id="IPR036291">
    <property type="entry name" value="NAD(P)-bd_dom_sf"/>
</dbReference>
<feature type="domain" description="Gfo/Idh/MocA-like oxidoreductase N-terminal" evidence="1">
    <location>
        <begin position="37"/>
        <end position="161"/>
    </location>
</feature>
<dbReference type="Pfam" id="PF01408">
    <property type="entry name" value="GFO_IDH_MocA"/>
    <property type="match status" value="1"/>
</dbReference>
<dbReference type="InterPro" id="IPR000683">
    <property type="entry name" value="Gfo/Idh/MocA-like_OxRdtase_N"/>
</dbReference>
<name>A0A7W8J828_9BACT</name>
<dbReference type="SUPFAM" id="SSF55347">
    <property type="entry name" value="Glyceraldehyde-3-phosphate dehydrogenase-like, C-terminal domain"/>
    <property type="match status" value="1"/>
</dbReference>
<reference evidence="2 3" key="1">
    <citation type="submission" date="2020-08" db="EMBL/GenBank/DDBJ databases">
        <title>Genomic Encyclopedia of Type Strains, Phase IV (KMG-V): Genome sequencing to study the core and pangenomes of soil and plant-associated prokaryotes.</title>
        <authorList>
            <person name="Whitman W."/>
        </authorList>
    </citation>
    <scope>NUCLEOTIDE SEQUENCE [LARGE SCALE GENOMIC DNA]</scope>
    <source>
        <strain evidence="2 3">M8US30</strain>
    </source>
</reference>
<dbReference type="Gene3D" id="3.30.360.10">
    <property type="entry name" value="Dihydrodipicolinate Reductase, domain 2"/>
    <property type="match status" value="1"/>
</dbReference>
<gene>
    <name evidence="2" type="ORF">HDF10_002284</name>
</gene>
<evidence type="ECO:0000313" key="2">
    <source>
        <dbReference type="EMBL" id="MBB5344305.1"/>
    </source>
</evidence>
<sequence>MITRREFLDTLAVSAAGLAVASTAKSYAQIMGSNDRLNFAVIGVRSRAYAHLSALKANKKDARIAYVCDVDSNTLKKFADDTQKEMGEAPATEKDFRHILQQKDVDAITIAAPDHWHTPMAIAGLQAGKHVYVEKPCSHNPAEGALLVEAQKKYGKLVQMGTQQRSSPHTIEVVDKIHNGLIGRAYFAKAWYSNVRKSIGTGKEAPVPPQLDWDLFQGPAPRRAYTDNIQPYNWHWFKTYGTGETLNNGTHEVDVCRWALGVDFPDRVTSSGGRYQFKDDWQFYDTLVTSFYYPDKMITWEGKSCQGMKYYDRDRGSAIMGTTGTVLVDRDGYEIYDLKGNKTSELKANKDQTSSTDLTGRDSMTDAHFANFIAGVRKGEKLNAPVSIGNVAVTMLQLSNVAWDVNRELQLDNTDGKVLHDSEAMKGWGRDYEKGWAPHL</sequence>
<dbReference type="PROSITE" id="PS51318">
    <property type="entry name" value="TAT"/>
    <property type="match status" value="1"/>
</dbReference>
<dbReference type="GO" id="GO:0000166">
    <property type="term" value="F:nucleotide binding"/>
    <property type="evidence" value="ECO:0007669"/>
    <property type="project" value="InterPro"/>
</dbReference>
<protein>
    <submittedName>
        <fullName evidence="2">Dehydrogenase</fullName>
    </submittedName>
</protein>
<dbReference type="SUPFAM" id="SSF51735">
    <property type="entry name" value="NAD(P)-binding Rossmann-fold domains"/>
    <property type="match status" value="1"/>
</dbReference>
<proteinExistence type="predicted"/>
<dbReference type="InterPro" id="IPR050463">
    <property type="entry name" value="Gfo/Idh/MocA_oxidrdct_glycsds"/>
</dbReference>
<accession>A0A7W8J828</accession>